<dbReference type="EMBL" id="MT142946">
    <property type="protein sequence ID" value="QJA90901.1"/>
    <property type="molecule type" value="Genomic_DNA"/>
</dbReference>
<dbReference type="EMBL" id="MT141823">
    <property type="protein sequence ID" value="QJA70818.1"/>
    <property type="molecule type" value="Genomic_DNA"/>
</dbReference>
<sequence>MNCQLDSKTVSEFIDPIIEKLNKDLTKIAKQKEMNISGLIRIWGKNENKKEEGKL</sequence>
<organism evidence="2">
    <name type="scientific">viral metagenome</name>
    <dbReference type="NCBI Taxonomy" id="1070528"/>
    <lineage>
        <taxon>unclassified sequences</taxon>
        <taxon>metagenomes</taxon>
        <taxon>organismal metagenomes</taxon>
    </lineage>
</organism>
<dbReference type="AlphaFoldDB" id="A0A6M3LCC7"/>
<gene>
    <name evidence="1" type="ORF">MM415A03550_0008</name>
    <name evidence="2" type="ORF">MM415B03522_0015</name>
</gene>
<reference evidence="2" key="1">
    <citation type="submission" date="2020-03" db="EMBL/GenBank/DDBJ databases">
        <title>The deep terrestrial virosphere.</title>
        <authorList>
            <person name="Holmfeldt K."/>
            <person name="Nilsson E."/>
            <person name="Simone D."/>
            <person name="Lopez-Fernandez M."/>
            <person name="Wu X."/>
            <person name="de Brujin I."/>
            <person name="Lundin D."/>
            <person name="Andersson A."/>
            <person name="Bertilsson S."/>
            <person name="Dopson M."/>
        </authorList>
    </citation>
    <scope>NUCLEOTIDE SEQUENCE</scope>
    <source>
        <strain evidence="1">MM415A03550</strain>
        <strain evidence="2">MM415B03522</strain>
    </source>
</reference>
<evidence type="ECO:0000313" key="1">
    <source>
        <dbReference type="EMBL" id="QJA70818.1"/>
    </source>
</evidence>
<evidence type="ECO:0000313" key="2">
    <source>
        <dbReference type="EMBL" id="QJA90901.1"/>
    </source>
</evidence>
<name>A0A6M3LCC7_9ZZZZ</name>
<proteinExistence type="predicted"/>
<accession>A0A6M3LCC7</accession>
<protein>
    <submittedName>
        <fullName evidence="2">Uncharacterized protein</fullName>
    </submittedName>
</protein>